<keyword evidence="2" id="KW-1185">Reference proteome</keyword>
<dbReference type="EMBL" id="JACKTY010000033">
    <property type="protein sequence ID" value="MCV7228607.1"/>
    <property type="molecule type" value="Genomic_DNA"/>
</dbReference>
<dbReference type="PANTHER" id="PTHR31891">
    <property type="entry name" value="FORMAMIDASE C869.04-RELATED"/>
    <property type="match status" value="1"/>
</dbReference>
<dbReference type="Proteomes" id="UP001526201">
    <property type="component" value="Unassembled WGS sequence"/>
</dbReference>
<organism evidence="1 2">
    <name type="scientific">Mycolicibacterium komossense</name>
    <dbReference type="NCBI Taxonomy" id="1779"/>
    <lineage>
        <taxon>Bacteria</taxon>
        <taxon>Bacillati</taxon>
        <taxon>Actinomycetota</taxon>
        <taxon>Actinomycetes</taxon>
        <taxon>Mycobacteriales</taxon>
        <taxon>Mycobacteriaceae</taxon>
        <taxon>Mycolicibacterium</taxon>
    </lineage>
</organism>
<comment type="caution">
    <text evidence="1">The sequence shown here is derived from an EMBL/GenBank/DDBJ whole genome shotgun (WGS) entry which is preliminary data.</text>
</comment>
<dbReference type="PANTHER" id="PTHR31891:SF1">
    <property type="entry name" value="FORMAMIDASE C869.04-RELATED"/>
    <property type="match status" value="1"/>
</dbReference>
<dbReference type="Pfam" id="PF03069">
    <property type="entry name" value="FmdA_AmdA"/>
    <property type="match status" value="1"/>
</dbReference>
<evidence type="ECO:0000313" key="2">
    <source>
        <dbReference type="Proteomes" id="UP001526201"/>
    </source>
</evidence>
<evidence type="ECO:0000313" key="1">
    <source>
        <dbReference type="EMBL" id="MCV7228607.1"/>
    </source>
</evidence>
<dbReference type="SUPFAM" id="SSF141130">
    <property type="entry name" value="Acetamidase/Formamidase-like"/>
    <property type="match status" value="1"/>
</dbReference>
<gene>
    <name evidence="1" type="ORF">H7J73_21560</name>
</gene>
<dbReference type="InterPro" id="IPR004304">
    <property type="entry name" value="FmdA_AmdA"/>
</dbReference>
<protein>
    <submittedName>
        <fullName evidence="1">Acetamidase/formamidase family protein</fullName>
    </submittedName>
</protein>
<name>A0ABT3CGM8_9MYCO</name>
<accession>A0ABT3CGM8</accession>
<proteinExistence type="predicted"/>
<dbReference type="Gene3D" id="2.60.120.580">
    <property type="entry name" value="Acetamidase/Formamidase-like domains"/>
    <property type="match status" value="1"/>
</dbReference>
<sequence>MFGLPGVRSVHPGIRAALDASADLPAVVTSVAGRSRRVECREWTDAQIGNNDSANGVRDVDLSGTHMWPGPIHVEGAEPGDLLIVDILYLGPAPQEVGDAPSQGWGYTGIFAKDNGGGFIDFHVDLIKGGMEIYGVTTNPIPMPGNVELRYSEFVTFIDIGVEHDTDTQLDNDATVAHRNACLNAVTYLEKFSNSGPQA</sequence>
<reference evidence="1 2" key="1">
    <citation type="journal article" date="2022" name="BMC Genomics">
        <title>Comparative genome analysis of mycobacteria focusing on tRNA and non-coding RNA.</title>
        <authorList>
            <person name="Behra P.R.K."/>
            <person name="Pettersson B.M.F."/>
            <person name="Ramesh M."/>
            <person name="Das S."/>
            <person name="Dasgupta S."/>
            <person name="Kirsebom L.A."/>
        </authorList>
    </citation>
    <scope>NUCLEOTIDE SEQUENCE [LARGE SCALE GENOMIC DNA]</scope>
    <source>
        <strain evidence="1 2">DSM 44078</strain>
    </source>
</reference>